<accession>A0A2R4VUJ4</accession>
<gene>
    <name evidence="2" type="ORF">A6A40_24030</name>
</gene>
<name>A0A2R4VUJ4_9PROT</name>
<feature type="transmembrane region" description="Helical" evidence="1">
    <location>
        <begin position="276"/>
        <end position="298"/>
    </location>
</feature>
<feature type="transmembrane region" description="Helical" evidence="1">
    <location>
        <begin position="106"/>
        <end position="123"/>
    </location>
</feature>
<feature type="transmembrane region" description="Helical" evidence="1">
    <location>
        <begin position="305"/>
        <end position="324"/>
    </location>
</feature>
<keyword evidence="1" id="KW-0812">Transmembrane</keyword>
<evidence type="ECO:0000313" key="3">
    <source>
        <dbReference type="Proteomes" id="UP000077405"/>
    </source>
</evidence>
<feature type="transmembrane region" description="Helical" evidence="1">
    <location>
        <begin position="379"/>
        <end position="404"/>
    </location>
</feature>
<keyword evidence="2" id="KW-0614">Plasmid</keyword>
<protein>
    <recommendedName>
        <fullName evidence="4">Glycosyltransferase RgtA/B/C/D-like domain-containing protein</fullName>
    </recommendedName>
</protein>
<keyword evidence="1" id="KW-0472">Membrane</keyword>
<dbReference type="KEGG" id="ahu:A6A40_24030"/>
<keyword evidence="3" id="KW-1185">Reference proteome</keyword>
<sequence>MIGGLLPWSDSHGHAFSGLHLLQEGALDVFGTRRSLSSAFSATRLLLGGLSLQGALLVQALLFGIAVFLAARAVLRTHGWLAAAILSALCLFAAQETLPTSLSETSGVIFGAVALAILWQALGAGSVRLYALGVLVLAVGLNIRPGDLAILPLCVVAAAYFFPGRGTRWQAVGLAALAVLAASGAAMAWGLAFGNPAGAPQANFAYTLYGLSVGQDWGAGFRDHPDLLQRLAVEQERVVSGFLFDRAVANILADPRPLIGQCLANLGHYLVSTPLIGYHGGMGGTSFLTAALSVAVLLSIRRSAFDTLVALAIVSTFLSAGLVYGDGGWKSASTLFPFWAAAIALTASGIVTGLRGWLARRSGRSFPIPSAPISLDGRSAGGVAAAPLFGCVLVLFAVFVPAVAAVTGLARQPVPGKAGMAAVPDCPEGQDGIVLRPGFPTATLRLHPSGPSSPHLVPDIGIDDFRRGLEHSQSEVVPYLKDVPAGFSVSYVYDLRQDRPELSRWALRAVYLVAPTGLVPASGGLIAVCGTPVSVSLFGPRLLRATSARPLP</sequence>
<evidence type="ECO:0000313" key="2">
    <source>
        <dbReference type="EMBL" id="AWB08105.1"/>
    </source>
</evidence>
<feature type="transmembrane region" description="Helical" evidence="1">
    <location>
        <begin position="129"/>
        <end position="162"/>
    </location>
</feature>
<reference evidence="2 3" key="1">
    <citation type="submission" date="2018-04" db="EMBL/GenBank/DDBJ databases">
        <title>Complete genome sequence of the nitrogen-fixing bacterium Azospirillum humicireducens type strain SgZ-5.</title>
        <authorList>
            <person name="Yu Z."/>
        </authorList>
    </citation>
    <scope>NUCLEOTIDE SEQUENCE [LARGE SCALE GENOMIC DNA]</scope>
    <source>
        <strain evidence="2 3">SgZ-5</strain>
        <plasmid evidence="2 3">pYZ4</plasmid>
    </source>
</reference>
<dbReference type="EMBL" id="CP028905">
    <property type="protein sequence ID" value="AWB08105.1"/>
    <property type="molecule type" value="Genomic_DNA"/>
</dbReference>
<feature type="transmembrane region" description="Helical" evidence="1">
    <location>
        <begin position="336"/>
        <end position="358"/>
    </location>
</feature>
<evidence type="ECO:0000256" key="1">
    <source>
        <dbReference type="SAM" id="Phobius"/>
    </source>
</evidence>
<keyword evidence="1" id="KW-1133">Transmembrane helix</keyword>
<dbReference type="AlphaFoldDB" id="A0A2R4VUJ4"/>
<organism evidence="2 3">
    <name type="scientific">Azospirillum humicireducens</name>
    <dbReference type="NCBI Taxonomy" id="1226968"/>
    <lineage>
        <taxon>Bacteria</taxon>
        <taxon>Pseudomonadati</taxon>
        <taxon>Pseudomonadota</taxon>
        <taxon>Alphaproteobacteria</taxon>
        <taxon>Rhodospirillales</taxon>
        <taxon>Azospirillaceae</taxon>
        <taxon>Azospirillum</taxon>
    </lineage>
</organism>
<feature type="transmembrane region" description="Helical" evidence="1">
    <location>
        <begin position="174"/>
        <end position="194"/>
    </location>
</feature>
<geneLocation type="plasmid" evidence="2 3">
    <name>pYZ4</name>
</geneLocation>
<feature type="transmembrane region" description="Helical" evidence="1">
    <location>
        <begin position="77"/>
        <end position="94"/>
    </location>
</feature>
<proteinExistence type="predicted"/>
<evidence type="ECO:0008006" key="4">
    <source>
        <dbReference type="Google" id="ProtNLM"/>
    </source>
</evidence>
<feature type="transmembrane region" description="Helical" evidence="1">
    <location>
        <begin position="45"/>
        <end position="71"/>
    </location>
</feature>
<dbReference type="Proteomes" id="UP000077405">
    <property type="component" value="Plasmid pYZ4"/>
</dbReference>